<dbReference type="Pfam" id="PF07980">
    <property type="entry name" value="SusD_RagB"/>
    <property type="match status" value="1"/>
</dbReference>
<proteinExistence type="inferred from homology"/>
<reference evidence="8 9" key="1">
    <citation type="submission" date="2019-04" db="EMBL/GenBank/DDBJ databases">
        <title>Sphingobacterium olei sp. nov., isolated from oil-contaminated soil.</title>
        <authorList>
            <person name="Liu B."/>
        </authorList>
    </citation>
    <scope>NUCLEOTIDE SEQUENCE [LARGE SCALE GENOMIC DNA]</scope>
    <source>
        <strain evidence="8 9">Y3L14</strain>
    </source>
</reference>
<evidence type="ECO:0000313" key="9">
    <source>
        <dbReference type="Proteomes" id="UP000309872"/>
    </source>
</evidence>
<comment type="similarity">
    <text evidence="2">Belongs to the SusD family.</text>
</comment>
<dbReference type="InterPro" id="IPR012944">
    <property type="entry name" value="SusD_RagB_dom"/>
</dbReference>
<evidence type="ECO:0000313" key="8">
    <source>
        <dbReference type="EMBL" id="TJY63698.1"/>
    </source>
</evidence>
<dbReference type="SUPFAM" id="SSF48452">
    <property type="entry name" value="TPR-like"/>
    <property type="match status" value="1"/>
</dbReference>
<dbReference type="Pfam" id="PF14322">
    <property type="entry name" value="SusD-like_3"/>
    <property type="match status" value="1"/>
</dbReference>
<dbReference type="Gene3D" id="1.25.40.390">
    <property type="match status" value="1"/>
</dbReference>
<organism evidence="8 9">
    <name type="scientific">Sphingobacterium alkalisoli</name>
    <dbReference type="NCBI Taxonomy" id="1874115"/>
    <lineage>
        <taxon>Bacteria</taxon>
        <taxon>Pseudomonadati</taxon>
        <taxon>Bacteroidota</taxon>
        <taxon>Sphingobacteriia</taxon>
        <taxon>Sphingobacteriales</taxon>
        <taxon>Sphingobacteriaceae</taxon>
        <taxon>Sphingobacterium</taxon>
    </lineage>
</organism>
<evidence type="ECO:0000256" key="2">
    <source>
        <dbReference type="ARBA" id="ARBA00006275"/>
    </source>
</evidence>
<keyword evidence="9" id="KW-1185">Reference proteome</keyword>
<gene>
    <name evidence="8" type="ORF">FAZ19_15590</name>
</gene>
<dbReference type="InterPro" id="IPR011990">
    <property type="entry name" value="TPR-like_helical_dom_sf"/>
</dbReference>
<accession>A0A4U0GXB4</accession>
<dbReference type="InterPro" id="IPR033985">
    <property type="entry name" value="SusD-like_N"/>
</dbReference>
<feature type="domain" description="RagB/SusD" evidence="6">
    <location>
        <begin position="329"/>
        <end position="465"/>
    </location>
</feature>
<keyword evidence="4" id="KW-0472">Membrane</keyword>
<dbReference type="EMBL" id="SUKA01000005">
    <property type="protein sequence ID" value="TJY63698.1"/>
    <property type="molecule type" value="Genomic_DNA"/>
</dbReference>
<feature type="domain" description="SusD-like N-terminal" evidence="7">
    <location>
        <begin position="40"/>
        <end position="225"/>
    </location>
</feature>
<comment type="subcellular location">
    <subcellularLocation>
        <location evidence="1">Cell outer membrane</location>
    </subcellularLocation>
</comment>
<dbReference type="AlphaFoldDB" id="A0A4U0GXB4"/>
<evidence type="ECO:0000256" key="3">
    <source>
        <dbReference type="ARBA" id="ARBA00022729"/>
    </source>
</evidence>
<evidence type="ECO:0000256" key="4">
    <source>
        <dbReference type="ARBA" id="ARBA00023136"/>
    </source>
</evidence>
<comment type="caution">
    <text evidence="8">The sequence shown here is derived from an EMBL/GenBank/DDBJ whole genome shotgun (WGS) entry which is preliminary data.</text>
</comment>
<evidence type="ECO:0000259" key="6">
    <source>
        <dbReference type="Pfam" id="PF07980"/>
    </source>
</evidence>
<keyword evidence="3" id="KW-0732">Signal</keyword>
<evidence type="ECO:0000256" key="1">
    <source>
        <dbReference type="ARBA" id="ARBA00004442"/>
    </source>
</evidence>
<protein>
    <submittedName>
        <fullName evidence="8">RagB/SusD family nutrient uptake outer membrane protein</fullName>
    </submittedName>
</protein>
<dbReference type="RefSeq" id="WP_136821690.1">
    <property type="nucleotide sequence ID" value="NZ_BMJX01000005.1"/>
</dbReference>
<dbReference type="CDD" id="cd08977">
    <property type="entry name" value="SusD"/>
    <property type="match status" value="1"/>
</dbReference>
<dbReference type="OrthoDB" id="621570at2"/>
<evidence type="ECO:0000259" key="7">
    <source>
        <dbReference type="Pfam" id="PF14322"/>
    </source>
</evidence>
<name>A0A4U0GXB4_9SPHI</name>
<sequence>MKINLKKYIGLLIATVVLTSCEKLLEIDPPLNERPSEVIFNSEVTARAALSGAYSQMSANNSFAQEFTLINAVSAGEIATPVITLLDFTTNTYDPITTTRLSSIWTDVYAAIYRFNSIIFGLTDNTALSSALTQQMIAEAKTMRAYCYFNLVNMFGDVPLVLTTDPNVSAFLPRTATSEIMERLITDLEEAKAVLSTAYPTNGGVAGRAQVNKAVATALLAKVYLQVGNLQQAEVNATEVIDQRDTYDLLPMEEIGNVFLKDSKEAILQMGPALIATNGYTVEGSIFLPTTFTTAINYQISDNLLDAFEPDDARYTSWVREVDVQGVSRYVPNKYKNNNQAAATASGRVEVPMLLRLAELYLIRAEARIGANPTGARADINVIRSRAGLGELPATADLAQAVLQERQVEFFCELGNRWYTIKRMGRADAIMSALRPASWESFAQLYPIPQQARNTNPFLTQNEDYR</sequence>
<dbReference type="Proteomes" id="UP000309872">
    <property type="component" value="Unassembled WGS sequence"/>
</dbReference>
<evidence type="ECO:0000256" key="5">
    <source>
        <dbReference type="ARBA" id="ARBA00023237"/>
    </source>
</evidence>
<dbReference type="PROSITE" id="PS51257">
    <property type="entry name" value="PROKAR_LIPOPROTEIN"/>
    <property type="match status" value="1"/>
</dbReference>
<keyword evidence="5" id="KW-0998">Cell outer membrane</keyword>
<dbReference type="GO" id="GO:0009279">
    <property type="term" value="C:cell outer membrane"/>
    <property type="evidence" value="ECO:0007669"/>
    <property type="project" value="UniProtKB-SubCell"/>
</dbReference>